<dbReference type="InterPro" id="IPR036390">
    <property type="entry name" value="WH_DNA-bd_sf"/>
</dbReference>
<dbReference type="STRING" id="70996.SE18_02150"/>
<dbReference type="InterPro" id="IPR036388">
    <property type="entry name" value="WH-like_DNA-bd_sf"/>
</dbReference>
<dbReference type="GO" id="GO:0046685">
    <property type="term" value="P:response to arsenic-containing substance"/>
    <property type="evidence" value="ECO:0007669"/>
    <property type="project" value="UniProtKB-KW"/>
</dbReference>
<gene>
    <name evidence="3" type="ORF">SE18_02150</name>
</gene>
<dbReference type="RefSeq" id="WP_054532770.1">
    <property type="nucleotide sequence ID" value="NZ_LGKP01000005.1"/>
</dbReference>
<keyword evidence="1" id="KW-0059">Arsenical resistance</keyword>
<dbReference type="EMBL" id="LGKP01000005">
    <property type="protein sequence ID" value="KPL91473.1"/>
    <property type="molecule type" value="Genomic_DNA"/>
</dbReference>
<name>A0A0P6Y1K5_9CHLR</name>
<dbReference type="InterPro" id="IPR001845">
    <property type="entry name" value="HTH_ArsR_DNA-bd_dom"/>
</dbReference>
<dbReference type="SUPFAM" id="SSF46785">
    <property type="entry name" value="Winged helix' DNA-binding domain"/>
    <property type="match status" value="1"/>
</dbReference>
<dbReference type="AlphaFoldDB" id="A0A0P6Y1K5"/>
<dbReference type="Gene3D" id="3.40.50.2300">
    <property type="match status" value="1"/>
</dbReference>
<dbReference type="InterPro" id="IPR036196">
    <property type="entry name" value="Ptyr_pPase_sf"/>
</dbReference>
<keyword evidence="4" id="KW-1185">Reference proteome</keyword>
<protein>
    <recommendedName>
        <fullName evidence="2">HTH arsR-type domain-containing protein</fullName>
    </recommendedName>
</protein>
<dbReference type="SUPFAM" id="SSF52788">
    <property type="entry name" value="Phosphotyrosine protein phosphatases I"/>
    <property type="match status" value="1"/>
</dbReference>
<dbReference type="GO" id="GO:0003700">
    <property type="term" value="F:DNA-binding transcription factor activity"/>
    <property type="evidence" value="ECO:0007669"/>
    <property type="project" value="InterPro"/>
</dbReference>
<accession>A0A0P6Y1K5</accession>
<comment type="caution">
    <text evidence="3">The sequence shown here is derived from an EMBL/GenBank/DDBJ whole genome shotgun (WGS) entry which is preliminary data.</text>
</comment>
<dbReference type="PANTHER" id="PTHR43428:SF1">
    <property type="entry name" value="ARSENATE REDUCTASE"/>
    <property type="match status" value="1"/>
</dbReference>
<evidence type="ECO:0000256" key="1">
    <source>
        <dbReference type="ARBA" id="ARBA00022849"/>
    </source>
</evidence>
<organism evidence="3 4">
    <name type="scientific">Herpetosiphon geysericola</name>
    <dbReference type="NCBI Taxonomy" id="70996"/>
    <lineage>
        <taxon>Bacteria</taxon>
        <taxon>Bacillati</taxon>
        <taxon>Chloroflexota</taxon>
        <taxon>Chloroflexia</taxon>
        <taxon>Herpetosiphonales</taxon>
        <taxon>Herpetosiphonaceae</taxon>
        <taxon>Herpetosiphon</taxon>
    </lineage>
</organism>
<dbReference type="InterPro" id="IPR023485">
    <property type="entry name" value="Ptyr_pPase"/>
</dbReference>
<dbReference type="SMART" id="SM00418">
    <property type="entry name" value="HTH_ARSR"/>
    <property type="match status" value="1"/>
</dbReference>
<dbReference type="SMART" id="SM00226">
    <property type="entry name" value="LMWPc"/>
    <property type="match status" value="1"/>
</dbReference>
<dbReference type="PATRIC" id="fig|70996.4.peg.1314"/>
<dbReference type="CDD" id="cd00090">
    <property type="entry name" value="HTH_ARSR"/>
    <property type="match status" value="1"/>
</dbReference>
<evidence type="ECO:0000313" key="3">
    <source>
        <dbReference type="EMBL" id="KPL91473.1"/>
    </source>
</evidence>
<dbReference type="InterPro" id="IPR011991">
    <property type="entry name" value="ArsR-like_HTH"/>
</dbReference>
<evidence type="ECO:0000259" key="2">
    <source>
        <dbReference type="PROSITE" id="PS50987"/>
    </source>
</evidence>
<dbReference type="Pfam" id="PF01451">
    <property type="entry name" value="LMWPc"/>
    <property type="match status" value="1"/>
</dbReference>
<dbReference type="Proteomes" id="UP000050277">
    <property type="component" value="Unassembled WGS sequence"/>
</dbReference>
<proteinExistence type="predicted"/>
<dbReference type="CDD" id="cd16345">
    <property type="entry name" value="LMWP_ArsC"/>
    <property type="match status" value="1"/>
</dbReference>
<dbReference type="Gene3D" id="1.10.10.10">
    <property type="entry name" value="Winged helix-like DNA-binding domain superfamily/Winged helix DNA-binding domain"/>
    <property type="match status" value="1"/>
</dbReference>
<sequence length="256" mass="28337">MHTSLTDPAPPILHLLAHDIRWNLAKALAGSDYRVGELATLIQQPLKLISYHLRQLRDGQLVHERRSTADGRDLYYSLDLAHIEAVYQLAGATLHPCLGDDASAPRHAADATHAPTRVLFLCTHNSARSQMAEAILRHIGGSTVLAFSAGTEQSTIHPQAIITLAAHGIDTSSQTSKRLDAYAGEHFDYVITVCDRAREICPLFPGDPHQIHWSFPDPAAIAAPLEQARAFEQTYTQLLTRMRFFLTVLDRQRRGA</sequence>
<evidence type="ECO:0000313" key="4">
    <source>
        <dbReference type="Proteomes" id="UP000050277"/>
    </source>
</evidence>
<dbReference type="OrthoDB" id="9784339at2"/>
<dbReference type="PANTHER" id="PTHR43428">
    <property type="entry name" value="ARSENATE REDUCTASE"/>
    <property type="match status" value="1"/>
</dbReference>
<feature type="domain" description="HTH arsR-type" evidence="2">
    <location>
        <begin position="1"/>
        <end position="98"/>
    </location>
</feature>
<dbReference type="PROSITE" id="PS50987">
    <property type="entry name" value="HTH_ARSR_2"/>
    <property type="match status" value="1"/>
</dbReference>
<reference evidence="3 4" key="1">
    <citation type="submission" date="2015-07" db="EMBL/GenBank/DDBJ databases">
        <title>Whole genome sequence of Herpetosiphon geysericola DSM 7119.</title>
        <authorList>
            <person name="Hemp J."/>
            <person name="Ward L.M."/>
            <person name="Pace L.A."/>
            <person name="Fischer W.W."/>
        </authorList>
    </citation>
    <scope>NUCLEOTIDE SEQUENCE [LARGE SCALE GENOMIC DNA]</scope>
    <source>
        <strain evidence="3 4">DSM 7119</strain>
    </source>
</reference>